<gene>
    <name evidence="1" type="ORF">OMM_05508</name>
</gene>
<dbReference type="EMBL" id="ATBP01001780">
    <property type="protein sequence ID" value="ETR66736.1"/>
    <property type="molecule type" value="Genomic_DNA"/>
</dbReference>
<reference evidence="2" key="1">
    <citation type="submission" date="2012-11" db="EMBL/GenBank/DDBJ databases">
        <authorList>
            <person name="Lucero-Rivera Y.E."/>
            <person name="Tovar-Ramirez D."/>
        </authorList>
    </citation>
    <scope>NUCLEOTIDE SEQUENCE [LARGE SCALE GENOMIC DNA]</scope>
    <source>
        <strain evidence="2">Araruama</strain>
    </source>
</reference>
<evidence type="ECO:0000313" key="1">
    <source>
        <dbReference type="EMBL" id="ETR66736.1"/>
    </source>
</evidence>
<comment type="caution">
    <text evidence="1">The sequence shown here is derived from an EMBL/GenBank/DDBJ whole genome shotgun (WGS) entry which is preliminary data.</text>
</comment>
<evidence type="ECO:0008006" key="3">
    <source>
        <dbReference type="Google" id="ProtNLM"/>
    </source>
</evidence>
<dbReference type="AlphaFoldDB" id="A0A1V1NW62"/>
<proteinExistence type="predicted"/>
<evidence type="ECO:0000313" key="2">
    <source>
        <dbReference type="Proteomes" id="UP000189670"/>
    </source>
</evidence>
<organism evidence="1 2">
    <name type="scientific">Candidatus Magnetoglobus multicellularis str. Araruama</name>
    <dbReference type="NCBI Taxonomy" id="890399"/>
    <lineage>
        <taxon>Bacteria</taxon>
        <taxon>Pseudomonadati</taxon>
        <taxon>Thermodesulfobacteriota</taxon>
        <taxon>Desulfobacteria</taxon>
        <taxon>Desulfobacterales</taxon>
        <taxon>Desulfobacteraceae</taxon>
        <taxon>Candidatus Magnetoglobus</taxon>
    </lineage>
</organism>
<name>A0A1V1NW62_9BACT</name>
<dbReference type="SUPFAM" id="SSF63825">
    <property type="entry name" value="YWTD domain"/>
    <property type="match status" value="1"/>
</dbReference>
<dbReference type="Proteomes" id="UP000189670">
    <property type="component" value="Unassembled WGS sequence"/>
</dbReference>
<sequence>MPAYARKLKIIGNLAYVDGREGLQIIDISDLEHPEIIGAIDTPGYAFGVEIIGTTAYVSSGDTNVGGSLEIIDVSEPTSPSLISSLKTTDRSYHPYGLIALDKTVCLIDYYGVRVIDVTAPSTPHLLTTIECRPSKIYLQEGLVHVNCGNELKIIDISNPSHPIIKDTITIQDCYNFKVIDSIAYCLFNDPGKLNIIDIKEKRIL</sequence>
<protein>
    <recommendedName>
        <fullName evidence="3">LVIVD repeat-containing protein</fullName>
    </recommendedName>
</protein>
<accession>A0A1V1NW62</accession>
<dbReference type="Pfam" id="PF08309">
    <property type="entry name" value="LVIVD"/>
    <property type="match status" value="3"/>
</dbReference>
<dbReference type="InterPro" id="IPR013211">
    <property type="entry name" value="LVIVD"/>
</dbReference>